<dbReference type="AlphaFoldDB" id="A0AA38ICN3"/>
<protein>
    <submittedName>
        <fullName evidence="2">Uncharacterized protein</fullName>
    </submittedName>
</protein>
<evidence type="ECO:0000313" key="2">
    <source>
        <dbReference type="EMBL" id="KAJ3653897.1"/>
    </source>
</evidence>
<name>A0AA38ICN3_9CUCU</name>
<dbReference type="EMBL" id="JALNTZ010000004">
    <property type="protein sequence ID" value="KAJ3653897.1"/>
    <property type="molecule type" value="Genomic_DNA"/>
</dbReference>
<feature type="region of interest" description="Disordered" evidence="1">
    <location>
        <begin position="43"/>
        <end position="114"/>
    </location>
</feature>
<dbReference type="Proteomes" id="UP001168821">
    <property type="component" value="Unassembled WGS sequence"/>
</dbReference>
<organism evidence="2 3">
    <name type="scientific">Zophobas morio</name>
    <dbReference type="NCBI Taxonomy" id="2755281"/>
    <lineage>
        <taxon>Eukaryota</taxon>
        <taxon>Metazoa</taxon>
        <taxon>Ecdysozoa</taxon>
        <taxon>Arthropoda</taxon>
        <taxon>Hexapoda</taxon>
        <taxon>Insecta</taxon>
        <taxon>Pterygota</taxon>
        <taxon>Neoptera</taxon>
        <taxon>Endopterygota</taxon>
        <taxon>Coleoptera</taxon>
        <taxon>Polyphaga</taxon>
        <taxon>Cucujiformia</taxon>
        <taxon>Tenebrionidae</taxon>
        <taxon>Zophobas</taxon>
    </lineage>
</organism>
<proteinExistence type="predicted"/>
<evidence type="ECO:0000313" key="3">
    <source>
        <dbReference type="Proteomes" id="UP001168821"/>
    </source>
</evidence>
<comment type="caution">
    <text evidence="2">The sequence shown here is derived from an EMBL/GenBank/DDBJ whole genome shotgun (WGS) entry which is preliminary data.</text>
</comment>
<evidence type="ECO:0000256" key="1">
    <source>
        <dbReference type="SAM" id="MobiDB-lite"/>
    </source>
</evidence>
<accession>A0AA38ICN3</accession>
<reference evidence="2" key="1">
    <citation type="journal article" date="2023" name="G3 (Bethesda)">
        <title>Whole genome assemblies of Zophobas morio and Tenebrio molitor.</title>
        <authorList>
            <person name="Kaur S."/>
            <person name="Stinson S.A."/>
            <person name="diCenzo G.C."/>
        </authorList>
    </citation>
    <scope>NUCLEOTIDE SEQUENCE</scope>
    <source>
        <strain evidence="2">QUZm001</strain>
    </source>
</reference>
<gene>
    <name evidence="2" type="ORF">Zmor_013124</name>
</gene>
<feature type="compositionally biased region" description="Gly residues" evidence="1">
    <location>
        <begin position="76"/>
        <end position="103"/>
    </location>
</feature>
<sequence>MTERVRRVAQEEPTCVPTTHSRVLCGTELAATCTCGPGHVAAGPARFGGQGQWDGADTPEDGPGDSLTAIAPGKNAGAGSGDGDAGDGLAGGGRELGRGGMGTGTFRNASRKFNNKEKNGKITVLLL</sequence>
<keyword evidence="3" id="KW-1185">Reference proteome</keyword>